<dbReference type="Proteomes" id="UP000664369">
    <property type="component" value="Unassembled WGS sequence"/>
</dbReference>
<feature type="region of interest" description="Disordered" evidence="1">
    <location>
        <begin position="1"/>
        <end position="25"/>
    </location>
</feature>
<name>A0ABS3QLM1_9BACT</name>
<dbReference type="SUPFAM" id="SSF50129">
    <property type="entry name" value="GroES-like"/>
    <property type="match status" value="1"/>
</dbReference>
<reference evidence="3 4" key="1">
    <citation type="submission" date="2021-03" db="EMBL/GenBank/DDBJ databases">
        <authorList>
            <person name="Kim M.K."/>
        </authorList>
    </citation>
    <scope>NUCLEOTIDE SEQUENCE [LARGE SCALE GENOMIC DNA]</scope>
    <source>
        <strain evidence="3 4">BT442</strain>
    </source>
</reference>
<dbReference type="InterPro" id="IPR002364">
    <property type="entry name" value="Quin_OxRdtase/zeta-crystal_CS"/>
</dbReference>
<keyword evidence="4" id="KW-1185">Reference proteome</keyword>
<dbReference type="Gene3D" id="3.90.180.10">
    <property type="entry name" value="Medium-chain alcohol dehydrogenases, catalytic domain"/>
    <property type="match status" value="1"/>
</dbReference>
<dbReference type="RefSeq" id="WP_208177938.1">
    <property type="nucleotide sequence ID" value="NZ_JAGETZ010000015.1"/>
</dbReference>
<dbReference type="PANTHER" id="PTHR43482:SF1">
    <property type="entry name" value="PROTEIN AST1-RELATED"/>
    <property type="match status" value="1"/>
</dbReference>
<gene>
    <name evidence="3" type="ORF">J4E00_24100</name>
</gene>
<dbReference type="PROSITE" id="PS01162">
    <property type="entry name" value="QOR_ZETA_CRYSTAL"/>
    <property type="match status" value="1"/>
</dbReference>
<dbReference type="Gene3D" id="3.40.50.720">
    <property type="entry name" value="NAD(P)-binding Rossmann-like Domain"/>
    <property type="match status" value="1"/>
</dbReference>
<evidence type="ECO:0000259" key="2">
    <source>
        <dbReference type="SMART" id="SM00829"/>
    </source>
</evidence>
<dbReference type="SMART" id="SM00829">
    <property type="entry name" value="PKS_ER"/>
    <property type="match status" value="1"/>
</dbReference>
<proteinExistence type="predicted"/>
<dbReference type="InterPro" id="IPR013154">
    <property type="entry name" value="ADH-like_N"/>
</dbReference>
<dbReference type="InterPro" id="IPR011032">
    <property type="entry name" value="GroES-like_sf"/>
</dbReference>
<dbReference type="PANTHER" id="PTHR43482">
    <property type="entry name" value="PROTEIN AST1-RELATED"/>
    <property type="match status" value="1"/>
</dbReference>
<feature type="domain" description="Enoyl reductase (ER)" evidence="2">
    <location>
        <begin position="39"/>
        <end position="357"/>
    </location>
</feature>
<evidence type="ECO:0000256" key="1">
    <source>
        <dbReference type="SAM" id="MobiDB-lite"/>
    </source>
</evidence>
<dbReference type="InterPro" id="IPR052585">
    <property type="entry name" value="Lipid_raft_assoc_Zn_ADH"/>
</dbReference>
<comment type="caution">
    <text evidence="3">The sequence shown here is derived from an EMBL/GenBank/DDBJ whole genome shotgun (WGS) entry which is preliminary data.</text>
</comment>
<dbReference type="EMBL" id="JAGETZ010000015">
    <property type="protein sequence ID" value="MBO2012170.1"/>
    <property type="molecule type" value="Genomic_DNA"/>
</dbReference>
<dbReference type="CDD" id="cd05289">
    <property type="entry name" value="MDR_like_2"/>
    <property type="match status" value="1"/>
</dbReference>
<protein>
    <submittedName>
        <fullName evidence="3">NADP-dependent oxidoreductase</fullName>
    </submittedName>
</protein>
<dbReference type="SUPFAM" id="SSF51735">
    <property type="entry name" value="NAD(P)-binding Rossmann-fold domains"/>
    <property type="match status" value="1"/>
</dbReference>
<dbReference type="InterPro" id="IPR020843">
    <property type="entry name" value="ER"/>
</dbReference>
<dbReference type="InterPro" id="IPR036291">
    <property type="entry name" value="NAD(P)-bd_dom_sf"/>
</dbReference>
<evidence type="ECO:0000313" key="3">
    <source>
        <dbReference type="EMBL" id="MBO2012170.1"/>
    </source>
</evidence>
<dbReference type="Pfam" id="PF13602">
    <property type="entry name" value="ADH_zinc_N_2"/>
    <property type="match status" value="1"/>
</dbReference>
<organism evidence="3 4">
    <name type="scientific">Hymenobacter negativus</name>
    <dbReference type="NCBI Taxonomy" id="2795026"/>
    <lineage>
        <taxon>Bacteria</taxon>
        <taxon>Pseudomonadati</taxon>
        <taxon>Bacteroidota</taxon>
        <taxon>Cytophagia</taxon>
        <taxon>Cytophagales</taxon>
        <taxon>Hymenobacteraceae</taxon>
        <taxon>Hymenobacter</taxon>
    </lineage>
</organism>
<sequence>MTTTGKNPEQQPVPTQPQAPEQGAATTGMMHAVRLHEFGGPEVLRYEQAPLPKLQPGEVLVRVHAIGLNPPDWYLRDGYKMLPAEWRPSVTMPLILGTDVSGVIAAVAEGVQGFAVGEEVFGMIRFPSVGESHAYAEYIAAPATDLAHKPPGIDHVQAAAAPMSGLTAWQYLIELGHTKPNPFQPTPHRPVPLQGKRVLVNGAGGGVGHLAVQLAKWQGAHVIAVASGRHEALLRELGADEFIDYAQTLPEDTVQNADLVLDTLSGPTTGRFLRTLRRGGALFPVFLGFADTELAAQQNITVSMAQVRSSGPQLAEFGRLLADRTVRIIIDSTFPLAQARQAHERAARGHIQGKLVLTVF</sequence>
<evidence type="ECO:0000313" key="4">
    <source>
        <dbReference type="Proteomes" id="UP000664369"/>
    </source>
</evidence>
<dbReference type="Pfam" id="PF08240">
    <property type="entry name" value="ADH_N"/>
    <property type="match status" value="1"/>
</dbReference>
<accession>A0ABS3QLM1</accession>
<feature type="compositionally biased region" description="Polar residues" evidence="1">
    <location>
        <begin position="1"/>
        <end position="19"/>
    </location>
</feature>